<dbReference type="NCBIfam" id="TIGR03842">
    <property type="entry name" value="F420_CPS_4043"/>
    <property type="match status" value="1"/>
</dbReference>
<evidence type="ECO:0000313" key="3">
    <source>
        <dbReference type="EMBL" id="GAA1607272.1"/>
    </source>
</evidence>
<sequence length="330" mass="36160">MDFGVVFQCDPPASTVVQLARQAEDAGFGYVWTFDSHLLWQEPFVIYSQILAATRRVIVGPMVTNPGTRDWTVIASQFATLNEMFGNRTICGIGRGDSALRTLGAKPGTIADLKECVEVVRALARGETAEYRGRQLTFAWVDDGALDVWVAAYGPKALEATGQVGDGYILQLADPDIAEWMITAVRRAAEQAGRDPQAIKFCVAAPAYVGDDLEHQREQTRWFGGMVGNHVADIVARYGTSSAVPKALTDYIEGRKGYDYAEHGRAGNTHTAFVPDEVVDRFCLLGPVENHLSRLAELKDLGVDQFALYLQHDAKEQTLTSYGKDIIPSV</sequence>
<reference evidence="3 4" key="1">
    <citation type="journal article" date="2019" name="Int. J. Syst. Evol. Microbiol.">
        <title>The Global Catalogue of Microorganisms (GCM) 10K type strain sequencing project: providing services to taxonomists for standard genome sequencing and annotation.</title>
        <authorList>
            <consortium name="The Broad Institute Genomics Platform"/>
            <consortium name="The Broad Institute Genome Sequencing Center for Infectious Disease"/>
            <person name="Wu L."/>
            <person name="Ma J."/>
        </authorList>
    </citation>
    <scope>NUCLEOTIDE SEQUENCE [LARGE SCALE GENOMIC DNA]</scope>
    <source>
        <strain evidence="3 4">JCM 14304</strain>
    </source>
</reference>
<dbReference type="InterPro" id="IPR050564">
    <property type="entry name" value="F420-G6PD/mer"/>
</dbReference>
<dbReference type="Gene3D" id="3.20.20.30">
    <property type="entry name" value="Luciferase-like domain"/>
    <property type="match status" value="1"/>
</dbReference>
<evidence type="ECO:0000256" key="1">
    <source>
        <dbReference type="ARBA" id="ARBA00023002"/>
    </source>
</evidence>
<dbReference type="Proteomes" id="UP001500190">
    <property type="component" value="Unassembled WGS sequence"/>
</dbReference>
<dbReference type="PANTHER" id="PTHR43244:SF1">
    <property type="entry name" value="5,10-METHYLENETETRAHYDROMETHANOPTERIN REDUCTASE"/>
    <property type="match status" value="1"/>
</dbReference>
<accession>A0ABN2EGZ4</accession>
<dbReference type="CDD" id="cd01097">
    <property type="entry name" value="Tetrahydromethanopterin_reductase"/>
    <property type="match status" value="1"/>
</dbReference>
<feature type="domain" description="Luciferase-like" evidence="2">
    <location>
        <begin position="11"/>
        <end position="305"/>
    </location>
</feature>
<dbReference type="PANTHER" id="PTHR43244">
    <property type="match status" value="1"/>
</dbReference>
<evidence type="ECO:0000313" key="4">
    <source>
        <dbReference type="Proteomes" id="UP001500190"/>
    </source>
</evidence>
<evidence type="ECO:0000259" key="2">
    <source>
        <dbReference type="Pfam" id="PF00296"/>
    </source>
</evidence>
<dbReference type="InterPro" id="IPR036661">
    <property type="entry name" value="Luciferase-like_sf"/>
</dbReference>
<dbReference type="SUPFAM" id="SSF51679">
    <property type="entry name" value="Bacterial luciferase-like"/>
    <property type="match status" value="1"/>
</dbReference>
<name>A0ABN2EGZ4_9ACTN</name>
<comment type="caution">
    <text evidence="3">The sequence shown here is derived from an EMBL/GenBank/DDBJ whole genome shotgun (WGS) entry which is preliminary data.</text>
</comment>
<dbReference type="RefSeq" id="WP_344198633.1">
    <property type="nucleotide sequence ID" value="NZ_BAAAND010000012.1"/>
</dbReference>
<protein>
    <submittedName>
        <fullName evidence="3">TIGR03842 family LLM class F420-dependent oxidoreductase</fullName>
    </submittedName>
</protein>
<organism evidence="3 4">
    <name type="scientific">Kribbella karoonensis</name>
    <dbReference type="NCBI Taxonomy" id="324851"/>
    <lineage>
        <taxon>Bacteria</taxon>
        <taxon>Bacillati</taxon>
        <taxon>Actinomycetota</taxon>
        <taxon>Actinomycetes</taxon>
        <taxon>Propionibacteriales</taxon>
        <taxon>Kribbellaceae</taxon>
        <taxon>Kribbella</taxon>
    </lineage>
</organism>
<dbReference type="EMBL" id="BAAAND010000012">
    <property type="protein sequence ID" value="GAA1607272.1"/>
    <property type="molecule type" value="Genomic_DNA"/>
</dbReference>
<gene>
    <name evidence="3" type="ORF">GCM10009742_66400</name>
</gene>
<proteinExistence type="predicted"/>
<keyword evidence="4" id="KW-1185">Reference proteome</keyword>
<keyword evidence="1" id="KW-0560">Oxidoreductase</keyword>
<dbReference type="InterPro" id="IPR022315">
    <property type="entry name" value="F420_OxRdatse_CPS4043_pred"/>
</dbReference>
<dbReference type="Pfam" id="PF00296">
    <property type="entry name" value="Bac_luciferase"/>
    <property type="match status" value="1"/>
</dbReference>
<dbReference type="InterPro" id="IPR011251">
    <property type="entry name" value="Luciferase-like_dom"/>
</dbReference>